<organism evidence="2 3">
    <name type="scientific">Hymenobacter mucosus</name>
    <dbReference type="NCBI Taxonomy" id="1411120"/>
    <lineage>
        <taxon>Bacteria</taxon>
        <taxon>Pseudomonadati</taxon>
        <taxon>Bacteroidota</taxon>
        <taxon>Cytophagia</taxon>
        <taxon>Cytophagales</taxon>
        <taxon>Hymenobacteraceae</taxon>
        <taxon>Hymenobacter</taxon>
    </lineage>
</organism>
<dbReference type="AlphaFoldDB" id="A0A238W934"/>
<evidence type="ECO:0000313" key="2">
    <source>
        <dbReference type="EMBL" id="SNR42179.1"/>
    </source>
</evidence>
<reference evidence="3" key="1">
    <citation type="submission" date="2017-06" db="EMBL/GenBank/DDBJ databases">
        <authorList>
            <person name="Varghese N."/>
            <person name="Submissions S."/>
        </authorList>
    </citation>
    <scope>NUCLEOTIDE SEQUENCE [LARGE SCALE GENOMIC DNA]</scope>
    <source>
        <strain evidence="3">DSM 28041</strain>
    </source>
</reference>
<evidence type="ECO:0000256" key="1">
    <source>
        <dbReference type="SAM" id="SignalP"/>
    </source>
</evidence>
<protein>
    <submittedName>
        <fullName evidence="2">Uncharacterized protein</fullName>
    </submittedName>
</protein>
<dbReference type="Proteomes" id="UP000198310">
    <property type="component" value="Unassembled WGS sequence"/>
</dbReference>
<proteinExistence type="predicted"/>
<keyword evidence="1" id="KW-0732">Signal</keyword>
<evidence type="ECO:0000313" key="3">
    <source>
        <dbReference type="Proteomes" id="UP000198310"/>
    </source>
</evidence>
<dbReference type="EMBL" id="FZNS01000002">
    <property type="protein sequence ID" value="SNR42179.1"/>
    <property type="molecule type" value="Genomic_DNA"/>
</dbReference>
<keyword evidence="3" id="KW-1185">Reference proteome</keyword>
<dbReference type="RefSeq" id="WP_089331934.1">
    <property type="nucleotide sequence ID" value="NZ_FZNS01000002.1"/>
</dbReference>
<name>A0A238W934_9BACT</name>
<feature type="chain" id="PRO_5012647204" evidence="1">
    <location>
        <begin position="23"/>
        <end position="519"/>
    </location>
</feature>
<sequence>MKHSYVLLLLCWLGGLATTVAAQTPDPAPTQPARLELDLDAYESDVHVVPMPEDSSVVLLVEKEQRTSSRSEFSFQKYDYRLHASRHQVLEVPREYEFSQICAEGTDVYTLFRSQSTPGKLWIAAFDTRTGELGTGEFDTKLVRSVHDLKALGGNLFVTVSLDRHLTILLLDLHTAQFRFLPSVYEPMPATLSFLADSVTKRAEFVLSESNGFKSRLQVKQLSDQGQLLRSEFVQAESERGLIAAQLSPGDSAARLLAGTYTLRDARYSQGLFAADLTAGTTATGQRRSLRFYDFLNLKHFFDFMKPSKVARMRERNARLKAESRQKRLHYRVLMHDMRPFEGGYVLVAEMYFPRYLYGNTYSPFAYMPGYYPGYNPRYNSYSARGNETYRTTQALVCSFDRHGNLLWDNSFLMEDVETTTLQEVVRMQPLPQGRVALCYLDEEKLRYKIIDRALPSPNDQYVLLATNTSGLKEKSVNVQQTGLQAWYGSRFVAYGYQDVRPEHGEHRNVFFLNAINFQ</sequence>
<gene>
    <name evidence="2" type="ORF">SAMN06269173_102276</name>
</gene>
<accession>A0A238W934</accession>
<feature type="signal peptide" evidence="1">
    <location>
        <begin position="1"/>
        <end position="22"/>
    </location>
</feature>